<keyword evidence="4 8" id="KW-0812">Transmembrane</keyword>
<dbReference type="InterPro" id="IPR003689">
    <property type="entry name" value="ZIP"/>
</dbReference>
<keyword evidence="5" id="KW-0862">Zinc</keyword>
<reference evidence="9 10" key="2">
    <citation type="submission" date="2009-02" db="EMBL/GenBank/DDBJ databases">
        <title>Draft genome sequence of Clostridium methylpentosum (DSM 5476).</title>
        <authorList>
            <person name="Sudarsanam P."/>
            <person name="Ley R."/>
            <person name="Guruge J."/>
            <person name="Turnbaugh P.J."/>
            <person name="Mahowald M."/>
            <person name="Liep D."/>
            <person name="Gordon J."/>
        </authorList>
    </citation>
    <scope>NUCLEOTIDE SEQUENCE [LARGE SCALE GENOMIC DNA]</scope>
    <source>
        <strain evidence="9 10">DSM 5476</strain>
    </source>
</reference>
<dbReference type="HOGENOM" id="CLU_015114_1_2_9"/>
<keyword evidence="6 8" id="KW-1133">Transmembrane helix</keyword>
<reference evidence="9 10" key="1">
    <citation type="submission" date="2009-01" db="EMBL/GenBank/DDBJ databases">
        <authorList>
            <person name="Fulton L."/>
            <person name="Clifton S."/>
            <person name="Fulton B."/>
            <person name="Xu J."/>
            <person name="Minx P."/>
            <person name="Pepin K.H."/>
            <person name="Johnson M."/>
            <person name="Bhonagiri V."/>
            <person name="Nash W.E."/>
            <person name="Mardis E.R."/>
            <person name="Wilson R.K."/>
        </authorList>
    </citation>
    <scope>NUCLEOTIDE SEQUENCE [LARGE SCALE GENOMIC DNA]</scope>
    <source>
        <strain evidence="9 10">DSM 5476</strain>
    </source>
</reference>
<sequence length="253" mass="26343">MIVPWVATFAGSIAAVYISINTQRKQGSLLGFAAGIMIAASIWSLILPAFDEAGTGWFGVALVTGGFVLGCLGMLLLDKLIPHQHNDDSEAEGIHTHMSRPMLLVMAVALHNIPEGMALGVVIASAMSDQGMSWMAALMFGIGLALQNFPEGAAVVLPLRQSGVSRKKCIRLGTLASFAEPAAALVGLLLSSLLIRLGGIIMPLLLSVAAGAMVFIVVEELIPESQSGNVGHSSTYGFLIGFWIMAVMGVVGG</sequence>
<dbReference type="Proteomes" id="UP000003340">
    <property type="component" value="Unassembled WGS sequence"/>
</dbReference>
<keyword evidence="10" id="KW-1185">Reference proteome</keyword>
<comment type="similarity">
    <text evidence="2">Belongs to the ZIP transporter (TC 2.A.5) family.</text>
</comment>
<keyword evidence="3" id="KW-1003">Cell membrane</keyword>
<gene>
    <name evidence="9" type="ORF">CLOSTMETH_00218</name>
</gene>
<dbReference type="eggNOG" id="COG0428">
    <property type="taxonomic scope" value="Bacteria"/>
</dbReference>
<feature type="transmembrane region" description="Helical" evidence="8">
    <location>
        <begin position="200"/>
        <end position="222"/>
    </location>
</feature>
<evidence type="ECO:0000256" key="5">
    <source>
        <dbReference type="ARBA" id="ARBA00022833"/>
    </source>
</evidence>
<dbReference type="PANTHER" id="PTHR11040">
    <property type="entry name" value="ZINC/IRON TRANSPORTER"/>
    <property type="match status" value="1"/>
</dbReference>
<dbReference type="STRING" id="537013.CLOSTMETH_00218"/>
<dbReference type="GO" id="GO:0005886">
    <property type="term" value="C:plasma membrane"/>
    <property type="evidence" value="ECO:0007669"/>
    <property type="project" value="UniProtKB-SubCell"/>
</dbReference>
<dbReference type="GO" id="GO:0005385">
    <property type="term" value="F:zinc ion transmembrane transporter activity"/>
    <property type="evidence" value="ECO:0007669"/>
    <property type="project" value="TreeGrafter"/>
</dbReference>
<feature type="transmembrane region" description="Helical" evidence="8">
    <location>
        <begin position="103"/>
        <end position="127"/>
    </location>
</feature>
<feature type="transmembrane region" description="Helical" evidence="8">
    <location>
        <begin position="6"/>
        <end position="22"/>
    </location>
</feature>
<dbReference type="Pfam" id="PF02535">
    <property type="entry name" value="Zip"/>
    <property type="match status" value="1"/>
</dbReference>
<proteinExistence type="inferred from homology"/>
<feature type="transmembrane region" description="Helical" evidence="8">
    <location>
        <begin position="234"/>
        <end position="252"/>
    </location>
</feature>
<feature type="transmembrane region" description="Helical" evidence="8">
    <location>
        <begin position="133"/>
        <end position="157"/>
    </location>
</feature>
<feature type="transmembrane region" description="Helical" evidence="8">
    <location>
        <begin position="56"/>
        <end position="77"/>
    </location>
</feature>
<feature type="transmembrane region" description="Helical" evidence="8">
    <location>
        <begin position="169"/>
        <end position="194"/>
    </location>
</feature>
<name>C0E8S3_9FIRM</name>
<evidence type="ECO:0000256" key="3">
    <source>
        <dbReference type="ARBA" id="ARBA00022475"/>
    </source>
</evidence>
<comment type="caution">
    <text evidence="9">The sequence shown here is derived from an EMBL/GenBank/DDBJ whole genome shotgun (WGS) entry which is preliminary data.</text>
</comment>
<protein>
    <submittedName>
        <fullName evidence="9">Metal cation transporter, ZIP family</fullName>
    </submittedName>
</protein>
<evidence type="ECO:0000313" key="9">
    <source>
        <dbReference type="EMBL" id="EEG32129.1"/>
    </source>
</evidence>
<organism evidence="9 10">
    <name type="scientific">[Clostridium] methylpentosum DSM 5476</name>
    <dbReference type="NCBI Taxonomy" id="537013"/>
    <lineage>
        <taxon>Bacteria</taxon>
        <taxon>Bacillati</taxon>
        <taxon>Bacillota</taxon>
        <taxon>Clostridia</taxon>
        <taxon>Eubacteriales</taxon>
        <taxon>Oscillospiraceae</taxon>
        <taxon>Oscillospiraceae incertae sedis</taxon>
    </lineage>
</organism>
<evidence type="ECO:0000313" key="10">
    <source>
        <dbReference type="Proteomes" id="UP000003340"/>
    </source>
</evidence>
<dbReference type="PANTHER" id="PTHR11040:SF211">
    <property type="entry name" value="ZINC TRANSPORTER ZIP11"/>
    <property type="match status" value="1"/>
</dbReference>
<comment type="subcellular location">
    <subcellularLocation>
        <location evidence="1">Cell membrane</location>
        <topology evidence="1">Multi-pass membrane protein</topology>
    </subcellularLocation>
</comment>
<dbReference type="AlphaFoldDB" id="C0E8S3"/>
<evidence type="ECO:0000256" key="7">
    <source>
        <dbReference type="ARBA" id="ARBA00023136"/>
    </source>
</evidence>
<keyword evidence="7 8" id="KW-0472">Membrane</keyword>
<evidence type="ECO:0000256" key="6">
    <source>
        <dbReference type="ARBA" id="ARBA00022989"/>
    </source>
</evidence>
<evidence type="ECO:0000256" key="8">
    <source>
        <dbReference type="SAM" id="Phobius"/>
    </source>
</evidence>
<evidence type="ECO:0000256" key="1">
    <source>
        <dbReference type="ARBA" id="ARBA00004651"/>
    </source>
</evidence>
<evidence type="ECO:0000256" key="4">
    <source>
        <dbReference type="ARBA" id="ARBA00022692"/>
    </source>
</evidence>
<evidence type="ECO:0000256" key="2">
    <source>
        <dbReference type="ARBA" id="ARBA00006939"/>
    </source>
</evidence>
<accession>C0E8S3</accession>
<dbReference type="EMBL" id="ACEC01000009">
    <property type="protein sequence ID" value="EEG32129.1"/>
    <property type="molecule type" value="Genomic_DNA"/>
</dbReference>
<feature type="transmembrane region" description="Helical" evidence="8">
    <location>
        <begin position="29"/>
        <end position="50"/>
    </location>
</feature>